<dbReference type="GO" id="GO:0015833">
    <property type="term" value="P:peptide transport"/>
    <property type="evidence" value="ECO:0007669"/>
    <property type="project" value="InterPro"/>
</dbReference>
<evidence type="ECO:0000256" key="3">
    <source>
        <dbReference type="ARBA" id="ARBA00022741"/>
    </source>
</evidence>
<evidence type="ECO:0000256" key="2">
    <source>
        <dbReference type="ARBA" id="ARBA00022448"/>
    </source>
</evidence>
<protein>
    <submittedName>
        <fullName evidence="6">Dipeptide ABC transporter ATP-binding protein</fullName>
    </submittedName>
</protein>
<proteinExistence type="inferred from homology"/>
<dbReference type="InterPro" id="IPR003593">
    <property type="entry name" value="AAA+_ATPase"/>
</dbReference>
<dbReference type="PATRIC" id="fig|1198449.6.peg.1430"/>
<dbReference type="PANTHER" id="PTHR43776:SF7">
    <property type="entry name" value="D,D-DIPEPTIDE TRANSPORT ATP-BINDING PROTEIN DDPF-RELATED"/>
    <property type="match status" value="1"/>
</dbReference>
<reference evidence="6 7" key="1">
    <citation type="journal article" date="2013" name="Appl. Environ. Microbiol.">
        <title>Variation of the Virus-Related Elements within Syntenic Genomes of the Hyperthermophilic Archaeon Aeropyrum.</title>
        <authorList>
            <person name="Daifuku T."/>
            <person name="Yoshida T."/>
            <person name="Kitamura T."/>
            <person name="Kawaichi S."/>
            <person name="Inoue T."/>
            <person name="Nomura K."/>
            <person name="Yoshida Y."/>
            <person name="Kuno S."/>
            <person name="Sako Y."/>
        </authorList>
    </citation>
    <scope>NUCLEOTIDE SEQUENCE [LARGE SCALE GENOMIC DNA]</scope>
    <source>
        <strain evidence="6 7">SY1</strain>
    </source>
</reference>
<gene>
    <name evidence="6" type="primary">dppF</name>
    <name evidence="6" type="ORF">ACAM_1416</name>
</gene>
<accession>U3TFR5</accession>
<keyword evidence="2" id="KW-0813">Transport</keyword>
<dbReference type="FunFam" id="3.40.50.300:FF:000016">
    <property type="entry name" value="Oligopeptide ABC transporter ATP-binding component"/>
    <property type="match status" value="1"/>
</dbReference>
<organism evidence="6 7">
    <name type="scientific">Aeropyrum camini SY1 = JCM 12091</name>
    <dbReference type="NCBI Taxonomy" id="1198449"/>
    <lineage>
        <taxon>Archaea</taxon>
        <taxon>Thermoproteota</taxon>
        <taxon>Thermoprotei</taxon>
        <taxon>Desulfurococcales</taxon>
        <taxon>Desulfurococcaceae</taxon>
        <taxon>Aeropyrum</taxon>
    </lineage>
</organism>
<evidence type="ECO:0000256" key="4">
    <source>
        <dbReference type="ARBA" id="ARBA00022840"/>
    </source>
</evidence>
<dbReference type="GO" id="GO:0016887">
    <property type="term" value="F:ATP hydrolysis activity"/>
    <property type="evidence" value="ECO:0007669"/>
    <property type="project" value="InterPro"/>
</dbReference>
<dbReference type="InterPro" id="IPR003439">
    <property type="entry name" value="ABC_transporter-like_ATP-bd"/>
</dbReference>
<comment type="similarity">
    <text evidence="1">Belongs to the ABC transporter superfamily.</text>
</comment>
<sequence length="346" mass="38240">MNGGPIISIEGLKVHYPVYYTLLKRILGRPDAVVRAVDGVSLDIREGEVLAVVGESGCGKTTLGKVIVGIEEPTEGWIRYRGELLTPQKLSRDRRLRRKLQMIFQDPYKSLDPLMPVGEQVAEPLVIHGLATGSEARRKALEMLESVGLTPGREFYWRRPHQLSGGQRQRVAIARTLILEPEVIVADEPVSMIDVSMRASILDLIMNYHRETGATIVLITHDIAVARAVADRIAVMYLGKIVEVGDPRSVIEDPRHPYTAALVTSTPSVSRRKPPRFPIAGEVPSAVTIPPGCRFHPRCPLADAKCKSLEPPLTGEEDRLYACHYPLEPGSLWKESGELSSGENRI</sequence>
<dbReference type="PROSITE" id="PS00211">
    <property type="entry name" value="ABC_TRANSPORTER_1"/>
    <property type="match status" value="1"/>
</dbReference>
<dbReference type="InterPro" id="IPR017871">
    <property type="entry name" value="ABC_transporter-like_CS"/>
</dbReference>
<dbReference type="SUPFAM" id="SSF52540">
    <property type="entry name" value="P-loop containing nucleoside triphosphate hydrolases"/>
    <property type="match status" value="1"/>
</dbReference>
<dbReference type="KEGG" id="acj:ACAM_1416"/>
<dbReference type="NCBIfam" id="TIGR01727">
    <property type="entry name" value="oligo_HPY"/>
    <property type="match status" value="1"/>
</dbReference>
<dbReference type="RefSeq" id="WP_022542153.1">
    <property type="nucleotide sequence ID" value="NC_022521.1"/>
</dbReference>
<dbReference type="STRING" id="1198449.ACAM_1416"/>
<dbReference type="Proteomes" id="UP000016887">
    <property type="component" value="Chromosome"/>
</dbReference>
<name>U3TFR5_9CREN</name>
<dbReference type="PANTHER" id="PTHR43776">
    <property type="entry name" value="TRANSPORT ATP-BINDING PROTEIN"/>
    <property type="match status" value="1"/>
</dbReference>
<dbReference type="EMBL" id="AP012489">
    <property type="protein sequence ID" value="BAN90885.1"/>
    <property type="molecule type" value="Genomic_DNA"/>
</dbReference>
<dbReference type="Gene3D" id="3.40.50.300">
    <property type="entry name" value="P-loop containing nucleotide triphosphate hydrolases"/>
    <property type="match status" value="1"/>
</dbReference>
<dbReference type="SMART" id="SM00382">
    <property type="entry name" value="AAA"/>
    <property type="match status" value="1"/>
</dbReference>
<dbReference type="InterPro" id="IPR027417">
    <property type="entry name" value="P-loop_NTPase"/>
</dbReference>
<dbReference type="PROSITE" id="PS50893">
    <property type="entry name" value="ABC_TRANSPORTER_2"/>
    <property type="match status" value="1"/>
</dbReference>
<dbReference type="InterPro" id="IPR013563">
    <property type="entry name" value="Oligopep_ABC_C"/>
</dbReference>
<dbReference type="eggNOG" id="arCOG00184">
    <property type="taxonomic scope" value="Archaea"/>
</dbReference>
<dbReference type="GO" id="GO:0055085">
    <property type="term" value="P:transmembrane transport"/>
    <property type="evidence" value="ECO:0007669"/>
    <property type="project" value="UniProtKB-ARBA"/>
</dbReference>
<evidence type="ECO:0000259" key="5">
    <source>
        <dbReference type="PROSITE" id="PS50893"/>
    </source>
</evidence>
<dbReference type="Pfam" id="PF08352">
    <property type="entry name" value="oligo_HPY"/>
    <property type="match status" value="1"/>
</dbReference>
<dbReference type="CDD" id="cd03257">
    <property type="entry name" value="ABC_NikE_OppD_transporters"/>
    <property type="match status" value="1"/>
</dbReference>
<keyword evidence="3" id="KW-0547">Nucleotide-binding</keyword>
<dbReference type="GeneID" id="17110948"/>
<feature type="domain" description="ABC transporter" evidence="5">
    <location>
        <begin position="18"/>
        <end position="263"/>
    </location>
</feature>
<keyword evidence="4 6" id="KW-0067">ATP-binding</keyword>
<evidence type="ECO:0000313" key="7">
    <source>
        <dbReference type="Proteomes" id="UP000016887"/>
    </source>
</evidence>
<dbReference type="AlphaFoldDB" id="U3TFR5"/>
<dbReference type="InterPro" id="IPR050319">
    <property type="entry name" value="ABC_transp_ATP-bind"/>
</dbReference>
<dbReference type="Pfam" id="PF00005">
    <property type="entry name" value="ABC_tran"/>
    <property type="match status" value="1"/>
</dbReference>
<evidence type="ECO:0000313" key="6">
    <source>
        <dbReference type="EMBL" id="BAN90885.1"/>
    </source>
</evidence>
<keyword evidence="7" id="KW-1185">Reference proteome</keyword>
<dbReference type="GO" id="GO:0005524">
    <property type="term" value="F:ATP binding"/>
    <property type="evidence" value="ECO:0007669"/>
    <property type="project" value="UniProtKB-KW"/>
</dbReference>
<evidence type="ECO:0000256" key="1">
    <source>
        <dbReference type="ARBA" id="ARBA00005417"/>
    </source>
</evidence>